<dbReference type="HOGENOM" id="CLU_1835911_0_0_1"/>
<dbReference type="Proteomes" id="UP000054018">
    <property type="component" value="Unassembled WGS sequence"/>
</dbReference>
<evidence type="ECO:0000313" key="2">
    <source>
        <dbReference type="Proteomes" id="UP000054018"/>
    </source>
</evidence>
<sequence>MTSPHHQELLDFQMNDSNFMKMIRMADSLSRKLKTTQASVVLVREAFERFKKSITPIQQTSWSKQEQATLLRRIHDPSVMDVFEIQLKKGITVILSHKGLIIFKRPPKLRRCMQLNFIYWKSQLNRGGFTMAPRVGLHVV</sequence>
<organism evidence="1 2">
    <name type="scientific">Pisolithus microcarpus 441</name>
    <dbReference type="NCBI Taxonomy" id="765257"/>
    <lineage>
        <taxon>Eukaryota</taxon>
        <taxon>Fungi</taxon>
        <taxon>Dikarya</taxon>
        <taxon>Basidiomycota</taxon>
        <taxon>Agaricomycotina</taxon>
        <taxon>Agaricomycetes</taxon>
        <taxon>Agaricomycetidae</taxon>
        <taxon>Boletales</taxon>
        <taxon>Sclerodermatineae</taxon>
        <taxon>Pisolithaceae</taxon>
        <taxon>Pisolithus</taxon>
    </lineage>
</organism>
<name>A0A0D0A653_9AGAM</name>
<dbReference type="EMBL" id="KN833688">
    <property type="protein sequence ID" value="KIK29917.1"/>
    <property type="molecule type" value="Genomic_DNA"/>
</dbReference>
<dbReference type="AlphaFoldDB" id="A0A0D0A653"/>
<dbReference type="STRING" id="765257.A0A0D0A653"/>
<accession>A0A0D0A653</accession>
<protein>
    <submittedName>
        <fullName evidence="1">Uncharacterized protein</fullName>
    </submittedName>
</protein>
<reference evidence="1 2" key="1">
    <citation type="submission" date="2014-04" db="EMBL/GenBank/DDBJ databases">
        <authorList>
            <consortium name="DOE Joint Genome Institute"/>
            <person name="Kuo A."/>
            <person name="Kohler A."/>
            <person name="Costa M.D."/>
            <person name="Nagy L.G."/>
            <person name="Floudas D."/>
            <person name="Copeland A."/>
            <person name="Barry K.W."/>
            <person name="Cichocki N."/>
            <person name="Veneault-Fourrey C."/>
            <person name="LaButti K."/>
            <person name="Lindquist E.A."/>
            <person name="Lipzen A."/>
            <person name="Lundell T."/>
            <person name="Morin E."/>
            <person name="Murat C."/>
            <person name="Sun H."/>
            <person name="Tunlid A."/>
            <person name="Henrissat B."/>
            <person name="Grigoriev I.V."/>
            <person name="Hibbett D.S."/>
            <person name="Martin F."/>
            <person name="Nordberg H.P."/>
            <person name="Cantor M.N."/>
            <person name="Hua S.X."/>
        </authorList>
    </citation>
    <scope>NUCLEOTIDE SEQUENCE [LARGE SCALE GENOMIC DNA]</scope>
    <source>
        <strain evidence="1 2">441</strain>
    </source>
</reference>
<gene>
    <name evidence="1" type="ORF">PISMIDRAFT_6638</name>
</gene>
<reference evidence="2" key="2">
    <citation type="submission" date="2015-01" db="EMBL/GenBank/DDBJ databases">
        <title>Evolutionary Origins and Diversification of the Mycorrhizal Mutualists.</title>
        <authorList>
            <consortium name="DOE Joint Genome Institute"/>
            <consortium name="Mycorrhizal Genomics Consortium"/>
            <person name="Kohler A."/>
            <person name="Kuo A."/>
            <person name="Nagy L.G."/>
            <person name="Floudas D."/>
            <person name="Copeland A."/>
            <person name="Barry K.W."/>
            <person name="Cichocki N."/>
            <person name="Veneault-Fourrey C."/>
            <person name="LaButti K."/>
            <person name="Lindquist E.A."/>
            <person name="Lipzen A."/>
            <person name="Lundell T."/>
            <person name="Morin E."/>
            <person name="Murat C."/>
            <person name="Riley R."/>
            <person name="Ohm R."/>
            <person name="Sun H."/>
            <person name="Tunlid A."/>
            <person name="Henrissat B."/>
            <person name="Grigoriev I.V."/>
            <person name="Hibbett D.S."/>
            <person name="Martin F."/>
        </authorList>
    </citation>
    <scope>NUCLEOTIDE SEQUENCE [LARGE SCALE GENOMIC DNA]</scope>
    <source>
        <strain evidence="2">441</strain>
    </source>
</reference>
<proteinExistence type="predicted"/>
<keyword evidence="2" id="KW-1185">Reference proteome</keyword>
<evidence type="ECO:0000313" key="1">
    <source>
        <dbReference type="EMBL" id="KIK29917.1"/>
    </source>
</evidence>
<dbReference type="OrthoDB" id="2691046at2759"/>